<dbReference type="Proteomes" id="UP000199052">
    <property type="component" value="Unassembled WGS sequence"/>
</dbReference>
<accession>A0A1I3BM53</accession>
<reference evidence="2 3" key="1">
    <citation type="submission" date="2016-10" db="EMBL/GenBank/DDBJ databases">
        <authorList>
            <person name="de Groot N.N."/>
        </authorList>
    </citation>
    <scope>NUCLEOTIDE SEQUENCE [LARGE SCALE GENOMIC DNA]</scope>
    <source>
        <strain evidence="2 3">CPCC 202808</strain>
    </source>
</reference>
<evidence type="ECO:0000256" key="1">
    <source>
        <dbReference type="SAM" id="Phobius"/>
    </source>
</evidence>
<evidence type="ECO:0000313" key="2">
    <source>
        <dbReference type="EMBL" id="SFH63352.1"/>
    </source>
</evidence>
<name>A0A1I3BM53_9ACTN</name>
<keyword evidence="1" id="KW-0812">Transmembrane</keyword>
<feature type="transmembrane region" description="Helical" evidence="1">
    <location>
        <begin position="32"/>
        <end position="53"/>
    </location>
</feature>
<evidence type="ECO:0000313" key="3">
    <source>
        <dbReference type="Proteomes" id="UP000199052"/>
    </source>
</evidence>
<keyword evidence="1" id="KW-0472">Membrane</keyword>
<organism evidence="2 3">
    <name type="scientific">Actinopolymorpha cephalotaxi</name>
    <dbReference type="NCBI Taxonomy" id="504797"/>
    <lineage>
        <taxon>Bacteria</taxon>
        <taxon>Bacillati</taxon>
        <taxon>Actinomycetota</taxon>
        <taxon>Actinomycetes</taxon>
        <taxon>Propionibacteriales</taxon>
        <taxon>Actinopolymorphaceae</taxon>
        <taxon>Actinopolymorpha</taxon>
    </lineage>
</organism>
<sequence>MRRRTRLLALALGCLVARILLVNTGILYGAAAVRRVDVVVVVIALLSALPWALDHVRKGLHRAASPAGMQTNRPDDAGPVELAGALATAGSAVAAVVIGVATALITIMNFFSPVEPVGITRPACAGARTNHVAYVGLTMGLVGNNSRQGPATFYAANGRFARDCTVGFSAYCLGEPVGDSLGTTVHQRWVTNRWLLVAKQPPGWRSTLARWLSGERSMPQFVSDAYVTPITPYESLRRAPSSTCSKSYKLPGKAKLQTFDPNAQSFTARADHAVNMGFAVWVPPGQGFVDADSYHQIYKAEFKATQNPGATSADGAKTVDWAYHESLLKNLRSRRPHAPARVVVMAIPCISDNLQADVKTAAIATYDIASGPQPKLLKTNVGGYKPDLLAHAACQANT</sequence>
<keyword evidence="1" id="KW-1133">Transmembrane helix</keyword>
<dbReference type="EMBL" id="FOOI01000025">
    <property type="protein sequence ID" value="SFH63352.1"/>
    <property type="molecule type" value="Genomic_DNA"/>
</dbReference>
<gene>
    <name evidence="2" type="ORF">SAMN05421678_12522</name>
</gene>
<proteinExistence type="predicted"/>
<feature type="transmembrane region" description="Helical" evidence="1">
    <location>
        <begin position="82"/>
        <end position="111"/>
    </location>
</feature>
<protein>
    <submittedName>
        <fullName evidence="2">Uncharacterized protein</fullName>
    </submittedName>
</protein>
<dbReference type="AlphaFoldDB" id="A0A1I3BM53"/>